<evidence type="ECO:0000313" key="15">
    <source>
        <dbReference type="Proteomes" id="UP000319852"/>
    </source>
</evidence>
<feature type="domain" description="Flagellar motor switch protein FliG C-terminal" evidence="11">
    <location>
        <begin position="211"/>
        <end position="318"/>
    </location>
</feature>
<dbReference type="RefSeq" id="WP_145058338.1">
    <property type="nucleotide sequence ID" value="NZ_CP036263.1"/>
</dbReference>
<feature type="domain" description="Flagellar motor switch protein FliG N-terminal" evidence="13">
    <location>
        <begin position="1"/>
        <end position="101"/>
    </location>
</feature>
<comment type="function">
    <text evidence="10">FliG is one of three proteins (FliG, FliN, FliM) that forms the rotor-mounted switch complex (C ring), located at the base of the basal body. This complex interacts with the CheY and CheZ chemotaxis proteins, in addition to contacting components of the motor that determine the direction of flagellar rotation.</text>
</comment>
<reference evidence="14 15" key="1">
    <citation type="submission" date="2019-02" db="EMBL/GenBank/DDBJ databases">
        <title>Deep-cultivation of Planctomycetes and their phenomic and genomic characterization uncovers novel biology.</title>
        <authorList>
            <person name="Wiegand S."/>
            <person name="Jogler M."/>
            <person name="Boedeker C."/>
            <person name="Pinto D."/>
            <person name="Vollmers J."/>
            <person name="Rivas-Marin E."/>
            <person name="Kohn T."/>
            <person name="Peeters S.H."/>
            <person name="Heuer A."/>
            <person name="Rast P."/>
            <person name="Oberbeckmann S."/>
            <person name="Bunk B."/>
            <person name="Jeske O."/>
            <person name="Meyerdierks A."/>
            <person name="Storesund J.E."/>
            <person name="Kallscheuer N."/>
            <person name="Luecker S."/>
            <person name="Lage O.M."/>
            <person name="Pohl T."/>
            <person name="Merkel B.J."/>
            <person name="Hornburger P."/>
            <person name="Mueller R.-W."/>
            <person name="Bruemmer F."/>
            <person name="Labrenz M."/>
            <person name="Spormann A.M."/>
            <person name="Op den Camp H."/>
            <person name="Overmann J."/>
            <person name="Amann R."/>
            <person name="Jetten M.S.M."/>
            <person name="Mascher T."/>
            <person name="Medema M.H."/>
            <person name="Devos D.P."/>
            <person name="Kaster A.-K."/>
            <person name="Ovreas L."/>
            <person name="Rohde M."/>
            <person name="Galperin M.Y."/>
            <person name="Jogler C."/>
        </authorList>
    </citation>
    <scope>NUCLEOTIDE SEQUENCE [LARGE SCALE GENOMIC DNA]</scope>
    <source>
        <strain evidence="14 15">HG15A2</strain>
    </source>
</reference>
<keyword evidence="14" id="KW-0966">Cell projection</keyword>
<name>A0A517MS67_9BACT</name>
<dbReference type="Proteomes" id="UP000319852">
    <property type="component" value="Chromosome"/>
</dbReference>
<dbReference type="OrthoDB" id="9780302at2"/>
<dbReference type="Pfam" id="PF01706">
    <property type="entry name" value="FliG_C"/>
    <property type="match status" value="1"/>
</dbReference>
<dbReference type="GO" id="GO:0003774">
    <property type="term" value="F:cytoskeletal motor activity"/>
    <property type="evidence" value="ECO:0007669"/>
    <property type="project" value="InterPro"/>
</dbReference>
<dbReference type="NCBIfam" id="TIGR00207">
    <property type="entry name" value="fliG"/>
    <property type="match status" value="1"/>
</dbReference>
<feature type="domain" description="Flagellar motor switch protein FliG middle" evidence="12">
    <location>
        <begin position="110"/>
        <end position="183"/>
    </location>
</feature>
<evidence type="ECO:0000256" key="10">
    <source>
        <dbReference type="ARBA" id="ARBA00025598"/>
    </source>
</evidence>
<dbReference type="InterPro" id="IPR000090">
    <property type="entry name" value="Flg_Motor_Flig"/>
</dbReference>
<dbReference type="FunFam" id="1.10.220.30:FF:000001">
    <property type="entry name" value="Flagellar motor switch protein FliG"/>
    <property type="match status" value="1"/>
</dbReference>
<evidence type="ECO:0000256" key="4">
    <source>
        <dbReference type="ARBA" id="ARBA00021870"/>
    </source>
</evidence>
<dbReference type="InterPro" id="IPR032779">
    <property type="entry name" value="FliG_M"/>
</dbReference>
<evidence type="ECO:0000256" key="2">
    <source>
        <dbReference type="ARBA" id="ARBA00004413"/>
    </source>
</evidence>
<keyword evidence="8" id="KW-0472">Membrane</keyword>
<dbReference type="KEGG" id="amob:HG15A2_09940"/>
<gene>
    <name evidence="14" type="primary">fliG_1</name>
    <name evidence="14" type="ORF">HG15A2_09940</name>
</gene>
<accession>A0A517MS67</accession>
<dbReference type="GO" id="GO:0009425">
    <property type="term" value="C:bacterial-type flagellum basal body"/>
    <property type="evidence" value="ECO:0007669"/>
    <property type="project" value="UniProtKB-SubCell"/>
</dbReference>
<evidence type="ECO:0000259" key="11">
    <source>
        <dbReference type="Pfam" id="PF01706"/>
    </source>
</evidence>
<comment type="subcellular location">
    <subcellularLocation>
        <location evidence="1">Bacterial flagellum basal body</location>
    </subcellularLocation>
    <subcellularLocation>
        <location evidence="2">Cell membrane</location>
        <topology evidence="2">Peripheral membrane protein</topology>
        <orientation evidence="2">Cytoplasmic side</orientation>
    </subcellularLocation>
</comment>
<keyword evidence="15" id="KW-1185">Reference proteome</keyword>
<evidence type="ECO:0000256" key="8">
    <source>
        <dbReference type="ARBA" id="ARBA00023136"/>
    </source>
</evidence>
<evidence type="ECO:0000259" key="13">
    <source>
        <dbReference type="Pfam" id="PF14842"/>
    </source>
</evidence>
<dbReference type="GO" id="GO:0006935">
    <property type="term" value="P:chemotaxis"/>
    <property type="evidence" value="ECO:0007669"/>
    <property type="project" value="UniProtKB-KW"/>
</dbReference>
<comment type="similarity">
    <text evidence="3">Belongs to the FliG family.</text>
</comment>
<keyword evidence="5" id="KW-1003">Cell membrane</keyword>
<dbReference type="AlphaFoldDB" id="A0A517MS67"/>
<proteinExistence type="inferred from homology"/>
<protein>
    <recommendedName>
        <fullName evidence="4">Flagellar motor switch protein FliG</fullName>
    </recommendedName>
</protein>
<evidence type="ECO:0000256" key="9">
    <source>
        <dbReference type="ARBA" id="ARBA00023143"/>
    </source>
</evidence>
<dbReference type="PRINTS" id="PR00954">
    <property type="entry name" value="FLGMOTORFLIG"/>
</dbReference>
<dbReference type="InterPro" id="IPR028263">
    <property type="entry name" value="FliG_N"/>
</dbReference>
<dbReference type="SUPFAM" id="SSF48029">
    <property type="entry name" value="FliG"/>
    <property type="match status" value="2"/>
</dbReference>
<evidence type="ECO:0000259" key="12">
    <source>
        <dbReference type="Pfam" id="PF14841"/>
    </source>
</evidence>
<keyword evidence="14" id="KW-0282">Flagellum</keyword>
<evidence type="ECO:0000256" key="6">
    <source>
        <dbReference type="ARBA" id="ARBA00022500"/>
    </source>
</evidence>
<keyword evidence="6" id="KW-0145">Chemotaxis</keyword>
<evidence type="ECO:0000256" key="7">
    <source>
        <dbReference type="ARBA" id="ARBA00022779"/>
    </source>
</evidence>
<dbReference type="PANTHER" id="PTHR30534:SF0">
    <property type="entry name" value="FLAGELLAR MOTOR SWITCH PROTEIN FLIG"/>
    <property type="match status" value="1"/>
</dbReference>
<dbReference type="PIRSF" id="PIRSF003161">
    <property type="entry name" value="FliG"/>
    <property type="match status" value="1"/>
</dbReference>
<evidence type="ECO:0000256" key="3">
    <source>
        <dbReference type="ARBA" id="ARBA00010299"/>
    </source>
</evidence>
<organism evidence="14 15">
    <name type="scientific">Adhaeretor mobilis</name>
    <dbReference type="NCBI Taxonomy" id="1930276"/>
    <lineage>
        <taxon>Bacteria</taxon>
        <taxon>Pseudomonadati</taxon>
        <taxon>Planctomycetota</taxon>
        <taxon>Planctomycetia</taxon>
        <taxon>Pirellulales</taxon>
        <taxon>Lacipirellulaceae</taxon>
        <taxon>Adhaeretor</taxon>
    </lineage>
</organism>
<evidence type="ECO:0000256" key="1">
    <source>
        <dbReference type="ARBA" id="ARBA00004117"/>
    </source>
</evidence>
<dbReference type="InterPro" id="IPR023087">
    <property type="entry name" value="Flg_Motor_Flig_C"/>
</dbReference>
<dbReference type="Gene3D" id="1.10.220.30">
    <property type="match status" value="3"/>
</dbReference>
<dbReference type="InterPro" id="IPR011002">
    <property type="entry name" value="FliG_a-hlx"/>
</dbReference>
<dbReference type="Pfam" id="PF14842">
    <property type="entry name" value="FliG_N"/>
    <property type="match status" value="1"/>
</dbReference>
<evidence type="ECO:0000313" key="14">
    <source>
        <dbReference type="EMBL" id="QDS97729.1"/>
    </source>
</evidence>
<evidence type="ECO:0000256" key="5">
    <source>
        <dbReference type="ARBA" id="ARBA00022475"/>
    </source>
</evidence>
<dbReference type="EMBL" id="CP036263">
    <property type="protein sequence ID" value="QDS97729.1"/>
    <property type="molecule type" value="Genomic_DNA"/>
</dbReference>
<keyword evidence="14" id="KW-0969">Cilium</keyword>
<dbReference type="Pfam" id="PF14841">
    <property type="entry name" value="FliG_M"/>
    <property type="match status" value="1"/>
</dbReference>
<dbReference type="PANTHER" id="PTHR30534">
    <property type="entry name" value="FLAGELLAR MOTOR SWITCH PROTEIN FLIG"/>
    <property type="match status" value="1"/>
</dbReference>
<keyword evidence="9" id="KW-0975">Bacterial flagellum</keyword>
<dbReference type="GO" id="GO:0005886">
    <property type="term" value="C:plasma membrane"/>
    <property type="evidence" value="ECO:0007669"/>
    <property type="project" value="UniProtKB-SubCell"/>
</dbReference>
<keyword evidence="7" id="KW-0283">Flagellar rotation</keyword>
<sequence>MSDLHRAAILLTTLPDEEAAAIMARLEPKQVEDVSIEIARLKNVSGVEQEQVIRTFADSNPAMGSDSGGMDRARSLMTKALGQNASAAIDNVRQSIEAVPFSFLRTVDNQNILTYIIDEHPQTIALILSHLPPATSSLILAGLEPERQLAVVQRIANMQQTNPDIIAEVEKGLERRMSSVMSQSFENAGGVDAVAEILNVSDRSTEKAILESMSQEDPDLVEEIRRLMFIFEDIGKFGDKEIQTVLKHIENSQWSLALKSASVELREKVFKNMSQRAADMLREEMEFMGAVKLSAVESKQQEIVDVVRRLEDTGEIEINTSGEAEQLVS</sequence>
<dbReference type="GO" id="GO:0071973">
    <property type="term" value="P:bacterial-type flagellum-dependent cell motility"/>
    <property type="evidence" value="ECO:0007669"/>
    <property type="project" value="InterPro"/>
</dbReference>